<dbReference type="RefSeq" id="WP_262874391.1">
    <property type="nucleotide sequence ID" value="NZ_BAABKW010000004.1"/>
</dbReference>
<dbReference type="InterPro" id="IPR019912">
    <property type="entry name" value="FMN_Rdtase_MsuE-like"/>
</dbReference>
<dbReference type="Pfam" id="PF03358">
    <property type="entry name" value="FMN_red"/>
    <property type="match status" value="1"/>
</dbReference>
<keyword evidence="6" id="KW-1185">Reference proteome</keyword>
<evidence type="ECO:0000256" key="3">
    <source>
        <dbReference type="ARBA" id="ARBA00023002"/>
    </source>
</evidence>
<dbReference type="PANTHER" id="PTHR43408">
    <property type="entry name" value="FMN REDUCTASE (NADPH)"/>
    <property type="match status" value="1"/>
</dbReference>
<comment type="caution">
    <text evidence="5">The sequence shown here is derived from an EMBL/GenBank/DDBJ whole genome shotgun (WGS) entry which is preliminary data.</text>
</comment>
<protein>
    <submittedName>
        <fullName evidence="5">FMN reductase</fullName>
        <ecNumber evidence="5">1.5.1.-</ecNumber>
    </submittedName>
</protein>
<reference evidence="6" key="1">
    <citation type="journal article" date="2019" name="Int. J. Syst. Evol. Microbiol.">
        <title>The Global Catalogue of Microorganisms (GCM) 10K type strain sequencing project: providing services to taxonomists for standard genome sequencing and annotation.</title>
        <authorList>
            <consortium name="The Broad Institute Genomics Platform"/>
            <consortium name="The Broad Institute Genome Sequencing Center for Infectious Disease"/>
            <person name="Wu L."/>
            <person name="Ma J."/>
        </authorList>
    </citation>
    <scope>NUCLEOTIDE SEQUENCE [LARGE SCALE GENOMIC DNA]</scope>
    <source>
        <strain evidence="6">CGMCC 1.15772</strain>
    </source>
</reference>
<dbReference type="GO" id="GO:0016491">
    <property type="term" value="F:oxidoreductase activity"/>
    <property type="evidence" value="ECO:0007669"/>
    <property type="project" value="UniProtKB-KW"/>
</dbReference>
<dbReference type="InterPro" id="IPR005025">
    <property type="entry name" value="FMN_Rdtase-like_dom"/>
</dbReference>
<evidence type="ECO:0000313" key="6">
    <source>
        <dbReference type="Proteomes" id="UP001596507"/>
    </source>
</evidence>
<keyword evidence="2" id="KW-0288">FMN</keyword>
<evidence type="ECO:0000259" key="4">
    <source>
        <dbReference type="Pfam" id="PF03358"/>
    </source>
</evidence>
<evidence type="ECO:0000313" key="5">
    <source>
        <dbReference type="EMBL" id="MFC7269476.1"/>
    </source>
</evidence>
<feature type="domain" description="NADPH-dependent FMN reductase-like" evidence="4">
    <location>
        <begin position="24"/>
        <end position="166"/>
    </location>
</feature>
<dbReference type="PANTHER" id="PTHR43408:SF2">
    <property type="entry name" value="FMN REDUCTASE (NADPH)"/>
    <property type="match status" value="1"/>
</dbReference>
<evidence type="ECO:0000256" key="1">
    <source>
        <dbReference type="ARBA" id="ARBA00022630"/>
    </source>
</evidence>
<proteinExistence type="predicted"/>
<gene>
    <name evidence="5" type="primary">msuE</name>
    <name evidence="5" type="ORF">ACFQRL_10930</name>
</gene>
<dbReference type="EC" id="1.5.1.-" evidence="5"/>
<name>A0ABW2HIG1_9MICO</name>
<accession>A0ABW2HIG1</accession>
<dbReference type="EMBL" id="JBHTBE010000002">
    <property type="protein sequence ID" value="MFC7269476.1"/>
    <property type="molecule type" value="Genomic_DNA"/>
</dbReference>
<dbReference type="SUPFAM" id="SSF52218">
    <property type="entry name" value="Flavoproteins"/>
    <property type="match status" value="1"/>
</dbReference>
<evidence type="ECO:0000256" key="2">
    <source>
        <dbReference type="ARBA" id="ARBA00022643"/>
    </source>
</evidence>
<keyword evidence="1" id="KW-0285">Flavoprotein</keyword>
<dbReference type="InterPro" id="IPR029039">
    <property type="entry name" value="Flavoprotein-like_sf"/>
</dbReference>
<dbReference type="Gene3D" id="3.40.50.360">
    <property type="match status" value="1"/>
</dbReference>
<sequence length="209" mass="22244">MTTTPALLETNSGDTARSARRPLRVVGVSGSLHAPSKTTTLVRAVLDEVAGRSAVETRLVEIAEIGPALAGALTRSALPAEVEDALRAIETADLLVVASPVYRASYTGLFKHLFDFVEQYALVGQPVLLAATGGGDRHALIIDHQLRPLFGFFQALTLPLGVYASAGDFEGAALREGPVRERVAQAVARALPLIEQSAQQRTSEYVSNW</sequence>
<organism evidence="5 6">
    <name type="scientific">Microbacterium fluvii</name>
    <dbReference type="NCBI Taxonomy" id="415215"/>
    <lineage>
        <taxon>Bacteria</taxon>
        <taxon>Bacillati</taxon>
        <taxon>Actinomycetota</taxon>
        <taxon>Actinomycetes</taxon>
        <taxon>Micrococcales</taxon>
        <taxon>Microbacteriaceae</taxon>
        <taxon>Microbacterium</taxon>
    </lineage>
</organism>
<dbReference type="InterPro" id="IPR051814">
    <property type="entry name" value="NAD(P)H-dep_FMN_reductase"/>
</dbReference>
<dbReference type="NCBIfam" id="TIGR03566">
    <property type="entry name" value="FMN_reduc_MsuE"/>
    <property type="match status" value="1"/>
</dbReference>
<dbReference type="Proteomes" id="UP001596507">
    <property type="component" value="Unassembled WGS sequence"/>
</dbReference>
<keyword evidence="3 5" id="KW-0560">Oxidoreductase</keyword>